<dbReference type="GO" id="GO:0005634">
    <property type="term" value="C:nucleus"/>
    <property type="evidence" value="ECO:0007669"/>
    <property type="project" value="UniProtKB-SubCell"/>
</dbReference>
<dbReference type="AlphaFoldDB" id="A0A0A2KQ34"/>
<dbReference type="SUPFAM" id="SSF90209">
    <property type="entry name" value="Ran binding protein zinc finger-like"/>
    <property type="match status" value="1"/>
</dbReference>
<feature type="region of interest" description="Disordered" evidence="10">
    <location>
        <begin position="727"/>
        <end position="759"/>
    </location>
</feature>
<feature type="domain" description="RRM" evidence="11">
    <location>
        <begin position="291"/>
        <end position="405"/>
    </location>
</feature>
<evidence type="ECO:0000256" key="6">
    <source>
        <dbReference type="ARBA" id="ARBA00022884"/>
    </source>
</evidence>
<evidence type="ECO:0000313" key="14">
    <source>
        <dbReference type="EMBL" id="KGO69874.1"/>
    </source>
</evidence>
<evidence type="ECO:0000256" key="2">
    <source>
        <dbReference type="ARBA" id="ARBA00022723"/>
    </source>
</evidence>
<keyword evidence="4 9" id="KW-0863">Zinc-finger</keyword>
<dbReference type="InterPro" id="IPR000467">
    <property type="entry name" value="G_patch_dom"/>
</dbReference>
<evidence type="ECO:0000259" key="13">
    <source>
        <dbReference type="PROSITE" id="PS50199"/>
    </source>
</evidence>
<dbReference type="SMART" id="SM00443">
    <property type="entry name" value="G_patch"/>
    <property type="match status" value="1"/>
</dbReference>
<dbReference type="OrthoDB" id="29221at2759"/>
<dbReference type="SMART" id="SM00547">
    <property type="entry name" value="ZnF_RBZ"/>
    <property type="match status" value="1"/>
</dbReference>
<dbReference type="Proteomes" id="UP000030104">
    <property type="component" value="Unassembled WGS sequence"/>
</dbReference>
<evidence type="ECO:0000256" key="5">
    <source>
        <dbReference type="ARBA" id="ARBA00022833"/>
    </source>
</evidence>
<feature type="domain" description="G-patch" evidence="12">
    <location>
        <begin position="758"/>
        <end position="804"/>
    </location>
</feature>
<dbReference type="PROSITE" id="PS01358">
    <property type="entry name" value="ZF_RANBP2_1"/>
    <property type="match status" value="1"/>
</dbReference>
<gene>
    <name evidence="14" type="ORF">PITC_040490</name>
</gene>
<dbReference type="STRING" id="40296.A0A0A2KQ34"/>
<protein>
    <submittedName>
        <fullName evidence="14">Zinc finger, RanBP2-type</fullName>
    </submittedName>
</protein>
<dbReference type="PROSITE" id="PS50102">
    <property type="entry name" value="RRM"/>
    <property type="match status" value="1"/>
</dbReference>
<evidence type="ECO:0000259" key="11">
    <source>
        <dbReference type="PROSITE" id="PS50102"/>
    </source>
</evidence>
<dbReference type="InterPro" id="IPR000504">
    <property type="entry name" value="RRM_dom"/>
</dbReference>
<evidence type="ECO:0000256" key="10">
    <source>
        <dbReference type="SAM" id="MobiDB-lite"/>
    </source>
</evidence>
<feature type="region of interest" description="Disordered" evidence="10">
    <location>
        <begin position="315"/>
        <end position="343"/>
    </location>
</feature>
<comment type="caution">
    <text evidence="14">The sequence shown here is derived from an EMBL/GenBank/DDBJ whole genome shotgun (WGS) entry which is preliminary data.</text>
</comment>
<evidence type="ECO:0000256" key="9">
    <source>
        <dbReference type="PROSITE-ProRule" id="PRU00322"/>
    </source>
</evidence>
<dbReference type="PhylomeDB" id="A0A0A2KQ34"/>
<feature type="region of interest" description="Disordered" evidence="10">
    <location>
        <begin position="453"/>
        <end position="495"/>
    </location>
</feature>
<proteinExistence type="predicted"/>
<dbReference type="Pfam" id="PF01585">
    <property type="entry name" value="G-patch"/>
    <property type="match status" value="1"/>
</dbReference>
<dbReference type="PANTHER" id="PTHR13948">
    <property type="entry name" value="RNA-BINDING PROTEIN"/>
    <property type="match status" value="1"/>
</dbReference>
<organism evidence="14 15">
    <name type="scientific">Penicillium italicum</name>
    <name type="common">Blue mold</name>
    <dbReference type="NCBI Taxonomy" id="40296"/>
    <lineage>
        <taxon>Eukaryota</taxon>
        <taxon>Fungi</taxon>
        <taxon>Dikarya</taxon>
        <taxon>Ascomycota</taxon>
        <taxon>Pezizomycotina</taxon>
        <taxon>Eurotiomycetes</taxon>
        <taxon>Eurotiomycetidae</taxon>
        <taxon>Eurotiales</taxon>
        <taxon>Aspergillaceae</taxon>
        <taxon>Penicillium</taxon>
    </lineage>
</organism>
<dbReference type="GO" id="GO:0000398">
    <property type="term" value="P:mRNA splicing, via spliceosome"/>
    <property type="evidence" value="ECO:0007669"/>
    <property type="project" value="TreeGrafter"/>
</dbReference>
<dbReference type="OMA" id="MYDDRSP"/>
<dbReference type="Gene3D" id="3.30.70.330">
    <property type="match status" value="2"/>
</dbReference>
<dbReference type="Gene3D" id="4.10.1060.10">
    <property type="entry name" value="Zinc finger, RanBP2-type"/>
    <property type="match status" value="1"/>
</dbReference>
<dbReference type="PROSITE" id="PS50174">
    <property type="entry name" value="G_PATCH"/>
    <property type="match status" value="1"/>
</dbReference>
<dbReference type="EMBL" id="JQGA01001114">
    <property type="protein sequence ID" value="KGO69874.1"/>
    <property type="molecule type" value="Genomic_DNA"/>
</dbReference>
<dbReference type="InterPro" id="IPR036443">
    <property type="entry name" value="Znf_RanBP2_sf"/>
</dbReference>
<evidence type="ECO:0000256" key="8">
    <source>
        <dbReference type="PROSITE-ProRule" id="PRU00176"/>
    </source>
</evidence>
<feature type="region of interest" description="Disordered" evidence="10">
    <location>
        <begin position="804"/>
        <end position="842"/>
    </location>
</feature>
<dbReference type="InterPro" id="IPR035979">
    <property type="entry name" value="RBD_domain_sf"/>
</dbReference>
<feature type="region of interest" description="Disordered" evidence="10">
    <location>
        <begin position="259"/>
        <end position="283"/>
    </location>
</feature>
<evidence type="ECO:0000256" key="4">
    <source>
        <dbReference type="ARBA" id="ARBA00022771"/>
    </source>
</evidence>
<dbReference type="SUPFAM" id="SSF54928">
    <property type="entry name" value="RNA-binding domain, RBD"/>
    <property type="match status" value="2"/>
</dbReference>
<evidence type="ECO:0000256" key="3">
    <source>
        <dbReference type="ARBA" id="ARBA00022737"/>
    </source>
</evidence>
<evidence type="ECO:0000259" key="12">
    <source>
        <dbReference type="PROSITE" id="PS50174"/>
    </source>
</evidence>
<dbReference type="PANTHER" id="PTHR13948:SF3">
    <property type="entry name" value="FI21118P1"/>
    <property type="match status" value="1"/>
</dbReference>
<feature type="region of interest" description="Disordered" evidence="10">
    <location>
        <begin position="515"/>
        <end position="564"/>
    </location>
</feature>
<dbReference type="Pfam" id="PF00641">
    <property type="entry name" value="Zn_ribbon_RanBP"/>
    <property type="match status" value="1"/>
</dbReference>
<sequence>MQQTGSIFYRGPRFTTPLTPSCSFIHLSNSHEAWRLRIGTINFLRDLLVDDLFLREMIAMGACMMIDRDLARLRPTAEQSTPETENLDKTTEAMIAMSIAVEIRAHLPIGIGTRTKTEIERVIKARAAIEAELAALVEASPTWDSAPVRSIATELSTAYHIDGLEDIRVIRDRQTKLSRQLGFLRFSTIDASREFVERNHPFIFFYGPTNDRSTKVRIAYSREREDRARAKGASDWNCRKCLVLNFSTRPRCFKCGDPRPDMDPTGPPGVPAPKIANDGDNDVAPETQPSQFLLIRGLEASVTEELLAKGVSKLYRPSGNNESAPDNQKKGAKVASTTGDSNLGAREGSLRRVLLVRDRRTNASWRYGFAEFAGIKDAQAAMARLKSFEKFTISSKPVMVTYIHGGVFVPVMNAPSGASYYTFSPSSNPSLKLMYWDDAAYVTELVLSTAEDDATQEQKSTKTTSNHGDSQAKGTKDSDKGKKRKAAVTTSANAKKLAMPSQLQFWSDRHAELHGINRDDAGNPAEGSKSAASATELAAPTIESAAPATESAAPATELSAPESYEVGLPGPSFADWERLRCYLCMQDLVDIGHLRYHVYASDIHRENLKDVRLRELGVCWLITYGLIPMPAPNYEGSKDEDRDALERKYDIPPTSRSFADLERNWCLLCFSKFHDDPGRLYAHERFSELHQKELKDEEAVKWGLEQLKEAGIAQDIVQAPAEYRDRAKERRQAFEREDASVRQKAPEPEEEDETPVQTTSLGATLLSKMGWREGSGLGAQGTGVTEPIPTEIYAQRVGLGAQGSRLGEATEEAGRNTRGRYDEFLEKTKDAARQRYDELDRP</sequence>
<name>A0A0A2KQ34_PENIT</name>
<feature type="domain" description="RanBP2-type" evidence="13">
    <location>
        <begin position="230"/>
        <end position="261"/>
    </location>
</feature>
<dbReference type="PROSITE" id="PS50199">
    <property type="entry name" value="ZF_RANBP2_2"/>
    <property type="match status" value="1"/>
</dbReference>
<dbReference type="InterPro" id="IPR012677">
    <property type="entry name" value="Nucleotide-bd_a/b_plait_sf"/>
</dbReference>
<feature type="compositionally biased region" description="Basic and acidic residues" evidence="10">
    <location>
        <begin position="727"/>
        <end position="747"/>
    </location>
</feature>
<dbReference type="GO" id="GO:0003723">
    <property type="term" value="F:RNA binding"/>
    <property type="evidence" value="ECO:0007669"/>
    <property type="project" value="UniProtKB-UniRule"/>
</dbReference>
<feature type="compositionally biased region" description="Basic and acidic residues" evidence="10">
    <location>
        <begin position="812"/>
        <end position="842"/>
    </location>
</feature>
<keyword evidence="6 8" id="KW-0694">RNA-binding</keyword>
<evidence type="ECO:0000313" key="15">
    <source>
        <dbReference type="Proteomes" id="UP000030104"/>
    </source>
</evidence>
<dbReference type="HOGENOM" id="CLU_012131_1_1_1"/>
<feature type="compositionally biased region" description="Low complexity" evidence="10">
    <location>
        <begin position="543"/>
        <end position="563"/>
    </location>
</feature>
<comment type="subcellular location">
    <subcellularLocation>
        <location evidence="1">Nucleus</location>
    </subcellularLocation>
</comment>
<keyword evidence="2" id="KW-0479">Metal-binding</keyword>
<reference evidence="14 15" key="1">
    <citation type="journal article" date="2015" name="Mol. Plant Microbe Interact.">
        <title>Genome, transcriptome, and functional analyses of Penicillium expansum provide new insights into secondary metabolism and pathogenicity.</title>
        <authorList>
            <person name="Ballester A.R."/>
            <person name="Marcet-Houben M."/>
            <person name="Levin E."/>
            <person name="Sela N."/>
            <person name="Selma-Lazaro C."/>
            <person name="Carmona L."/>
            <person name="Wisniewski M."/>
            <person name="Droby S."/>
            <person name="Gonzalez-Candelas L."/>
            <person name="Gabaldon T."/>
        </authorList>
    </citation>
    <scope>NUCLEOTIDE SEQUENCE [LARGE SCALE GENOMIC DNA]</scope>
    <source>
        <strain evidence="14 15">PHI-1</strain>
    </source>
</reference>
<evidence type="ECO:0000256" key="7">
    <source>
        <dbReference type="ARBA" id="ARBA00023242"/>
    </source>
</evidence>
<keyword evidence="15" id="KW-1185">Reference proteome</keyword>
<keyword evidence="3" id="KW-0677">Repeat</keyword>
<feature type="compositionally biased region" description="Polar residues" evidence="10">
    <location>
        <begin position="457"/>
        <end position="473"/>
    </location>
</feature>
<evidence type="ECO:0000256" key="1">
    <source>
        <dbReference type="ARBA" id="ARBA00004123"/>
    </source>
</evidence>
<keyword evidence="7" id="KW-0539">Nucleus</keyword>
<dbReference type="GO" id="GO:0008270">
    <property type="term" value="F:zinc ion binding"/>
    <property type="evidence" value="ECO:0007669"/>
    <property type="project" value="UniProtKB-KW"/>
</dbReference>
<dbReference type="InterPro" id="IPR001876">
    <property type="entry name" value="Znf_RanBP2"/>
</dbReference>
<accession>A0A0A2KQ34</accession>
<keyword evidence="5" id="KW-0862">Zinc</keyword>